<proteinExistence type="predicted"/>
<sequence>MAGGAIRLQKKSTRGSLLSRQWGAPFLAAVLSLVFVLFRPPAAEGGPWAPIIDAAAGPGGVLYVLTSEKGGLFVSEDGGRRWKNLGAGLPSSLLFSLDVSTGGRLFLASFDELLTSGNGGSAWKSMKGGGGVKRFFPTSGDTLLAVFWDSGIHWASSGNGSFEKSGGEDGSFQVLDVLDEGHGRLRAAAFGRGALFSGDGGRTWSPDDPGIENVFPLALARSSATGTVFAGTLEGGVFRKEEGSPWSRSSEGLPPFCTVQALAAGEQGALWAGTHKQGLFVSSDDGRTWNLFPAGMEKEMSVTVLVPFGKGVLAGTSSGELYLADGEKGTVTELLPSDPVVGFARIDGSLLCLSRSGKVYVSSDGGAGWTPRGSAGGKALFLAAVPGGRLFAGTEKDLLFSRDGGFTWTSIPLPEGTVFTSLAGTAGGDLFAGSAGSGLFRSSDGYGWQRVGDVPGDLVHSLRSHNGTVIAAGTDAGFSVSLDGGLSWKNGDVIYGIFSLAFDGQGRLWGASRTGLWHYSLPEGEITGAQTAGFDWSPLAYFTDLFQGEGNGLVALLGEKAVRLLPGKAAGSFTLGETNLSNVRVLSSFRDAGGALLLGTERGLFRSTDGGASWSEFGLP</sequence>
<name>A0A644WN35_9ZZZZ</name>
<dbReference type="InterPro" id="IPR015943">
    <property type="entry name" value="WD40/YVTN_repeat-like_dom_sf"/>
</dbReference>
<dbReference type="Gene3D" id="2.130.10.10">
    <property type="entry name" value="YVTN repeat-like/Quinoprotein amine dehydrogenase"/>
    <property type="match status" value="3"/>
</dbReference>
<reference evidence="1" key="1">
    <citation type="submission" date="2019-08" db="EMBL/GenBank/DDBJ databases">
        <authorList>
            <person name="Kucharzyk K."/>
            <person name="Murdoch R.W."/>
            <person name="Higgins S."/>
            <person name="Loffler F."/>
        </authorList>
    </citation>
    <scope>NUCLEOTIDE SEQUENCE</scope>
</reference>
<dbReference type="SUPFAM" id="SSF110296">
    <property type="entry name" value="Oligoxyloglucan reducing end-specific cellobiohydrolase"/>
    <property type="match status" value="3"/>
</dbReference>
<dbReference type="PANTHER" id="PTHR43739:SF5">
    <property type="entry name" value="EXO-ALPHA-SIALIDASE"/>
    <property type="match status" value="1"/>
</dbReference>
<accession>A0A644WN35</accession>
<dbReference type="GO" id="GO:0010411">
    <property type="term" value="P:xyloglucan metabolic process"/>
    <property type="evidence" value="ECO:0007669"/>
    <property type="project" value="TreeGrafter"/>
</dbReference>
<gene>
    <name evidence="1" type="ORF">SDC9_51139</name>
</gene>
<protein>
    <recommendedName>
        <fullName evidence="2">Ycf48-like protein</fullName>
    </recommendedName>
</protein>
<dbReference type="AlphaFoldDB" id="A0A644WN35"/>
<evidence type="ECO:0000313" key="1">
    <source>
        <dbReference type="EMBL" id="MPM04858.1"/>
    </source>
</evidence>
<organism evidence="1">
    <name type="scientific">bioreactor metagenome</name>
    <dbReference type="NCBI Taxonomy" id="1076179"/>
    <lineage>
        <taxon>unclassified sequences</taxon>
        <taxon>metagenomes</taxon>
        <taxon>ecological metagenomes</taxon>
    </lineage>
</organism>
<dbReference type="EMBL" id="VSSQ01001077">
    <property type="protein sequence ID" value="MPM04858.1"/>
    <property type="molecule type" value="Genomic_DNA"/>
</dbReference>
<dbReference type="PANTHER" id="PTHR43739">
    <property type="entry name" value="XYLOGLUCANASE (EUROFUNG)"/>
    <property type="match status" value="1"/>
</dbReference>
<evidence type="ECO:0008006" key="2">
    <source>
        <dbReference type="Google" id="ProtNLM"/>
    </source>
</evidence>
<dbReference type="CDD" id="cd15482">
    <property type="entry name" value="Sialidase_non-viral"/>
    <property type="match status" value="1"/>
</dbReference>
<comment type="caution">
    <text evidence="1">The sequence shown here is derived from an EMBL/GenBank/DDBJ whole genome shotgun (WGS) entry which is preliminary data.</text>
</comment>
<dbReference type="InterPro" id="IPR052025">
    <property type="entry name" value="Xyloglucanase_GH74"/>
</dbReference>